<dbReference type="GO" id="GO:0016853">
    <property type="term" value="F:isomerase activity"/>
    <property type="evidence" value="ECO:0007669"/>
    <property type="project" value="UniProtKB-ARBA"/>
</dbReference>
<dbReference type="GO" id="GO:0019752">
    <property type="term" value="P:carboxylic acid metabolic process"/>
    <property type="evidence" value="ECO:0007669"/>
    <property type="project" value="UniProtKB-ARBA"/>
</dbReference>
<keyword evidence="5" id="KW-1185">Reference proteome</keyword>
<evidence type="ECO:0000313" key="5">
    <source>
        <dbReference type="Proteomes" id="UP000192906"/>
    </source>
</evidence>
<accession>A0A1X7C0G2</accession>
<dbReference type="InterPro" id="IPR011234">
    <property type="entry name" value="Fumarylacetoacetase-like_C"/>
</dbReference>
<comment type="similarity">
    <text evidence="1">Belongs to the FAH family.</text>
</comment>
<dbReference type="PANTHER" id="PTHR11820">
    <property type="entry name" value="ACYLPYRUVASE"/>
    <property type="match status" value="1"/>
</dbReference>
<dbReference type="EMBL" id="FWZU01000001">
    <property type="protein sequence ID" value="SME87728.1"/>
    <property type="molecule type" value="Genomic_DNA"/>
</dbReference>
<gene>
    <name evidence="4" type="ORF">SAMN06295933_0014</name>
</gene>
<dbReference type="FunFam" id="3.90.850.10:FF:000002">
    <property type="entry name" value="2-hydroxyhepta-2,4-diene-1,7-dioate isomerase"/>
    <property type="match status" value="1"/>
</dbReference>
<evidence type="ECO:0000256" key="2">
    <source>
        <dbReference type="ARBA" id="ARBA00022723"/>
    </source>
</evidence>
<dbReference type="GO" id="GO:0046872">
    <property type="term" value="F:metal ion binding"/>
    <property type="evidence" value="ECO:0007669"/>
    <property type="project" value="UniProtKB-KW"/>
</dbReference>
<dbReference type="SUPFAM" id="SSF56529">
    <property type="entry name" value="FAH"/>
    <property type="match status" value="1"/>
</dbReference>
<proteinExistence type="inferred from homology"/>
<dbReference type="Pfam" id="PF01557">
    <property type="entry name" value="FAA_hydrolase"/>
    <property type="match status" value="1"/>
</dbReference>
<name>A0A1X7C0G2_9BACT</name>
<dbReference type="Proteomes" id="UP000192906">
    <property type="component" value="Unassembled WGS sequence"/>
</dbReference>
<protein>
    <submittedName>
        <fullName evidence="4">2-keto-4-pentenoate hydratase/2-oxohepta-3-ene-1,7-dioic acid hydratase (Catechol pathway)</fullName>
    </submittedName>
</protein>
<evidence type="ECO:0000313" key="4">
    <source>
        <dbReference type="EMBL" id="SME87728.1"/>
    </source>
</evidence>
<organism evidence="4 5">
    <name type="scientific">Desulfovibrio gilichinskyi</name>
    <dbReference type="NCBI Taxonomy" id="1519643"/>
    <lineage>
        <taxon>Bacteria</taxon>
        <taxon>Pseudomonadati</taxon>
        <taxon>Thermodesulfobacteriota</taxon>
        <taxon>Desulfovibrionia</taxon>
        <taxon>Desulfovibrionales</taxon>
        <taxon>Desulfovibrionaceae</taxon>
        <taxon>Desulfovibrio</taxon>
    </lineage>
</organism>
<dbReference type="AlphaFoldDB" id="A0A1X7C0G2"/>
<evidence type="ECO:0000259" key="3">
    <source>
        <dbReference type="Pfam" id="PF01557"/>
    </source>
</evidence>
<dbReference type="STRING" id="1519643.SAMN06295933_0014"/>
<dbReference type="PANTHER" id="PTHR11820:SF7">
    <property type="entry name" value="ACYLPYRUVASE FAHD1, MITOCHONDRIAL"/>
    <property type="match status" value="1"/>
</dbReference>
<evidence type="ECO:0000256" key="1">
    <source>
        <dbReference type="ARBA" id="ARBA00010211"/>
    </source>
</evidence>
<dbReference type="GO" id="GO:0018773">
    <property type="term" value="F:acetylpyruvate hydrolase activity"/>
    <property type="evidence" value="ECO:0007669"/>
    <property type="project" value="TreeGrafter"/>
</dbReference>
<dbReference type="Gene3D" id="3.90.850.10">
    <property type="entry name" value="Fumarylacetoacetase-like, C-terminal domain"/>
    <property type="match status" value="1"/>
</dbReference>
<reference evidence="5" key="1">
    <citation type="submission" date="2017-04" db="EMBL/GenBank/DDBJ databases">
        <authorList>
            <person name="Varghese N."/>
            <person name="Submissions S."/>
        </authorList>
    </citation>
    <scope>NUCLEOTIDE SEQUENCE [LARGE SCALE GENOMIC DNA]</scope>
    <source>
        <strain evidence="5">K3S</strain>
    </source>
</reference>
<sequence length="257" mass="28126">MKVFRIKHNESIFYATIEDNIFFKPLLSKNNKKNLIPVAECTILPIAVPSKIICAGLNYHEHARELNMEIPEEPMIFFKPPSAIIGNGDKIVIPAMSEHVDFEGELAIIIGQTGKNILPENVAKHIFGYTCANDVTARDLQKKDKVFARAKGFDTFAPIGPCIETGITDPNSLSLRTIVNGKVRQEGNTSDMIYSPAQLISFISHVMTLTPGDVILTGTPPGIGPLSPGDEVEVEIEGIGILSNTVINYESIRTPVQ</sequence>
<dbReference type="RefSeq" id="WP_085096537.1">
    <property type="nucleotide sequence ID" value="NZ_FWZU01000001.1"/>
</dbReference>
<feature type="domain" description="Fumarylacetoacetase-like C-terminal" evidence="3">
    <location>
        <begin position="51"/>
        <end position="246"/>
    </location>
</feature>
<dbReference type="OrthoDB" id="5197601at2"/>
<dbReference type="InterPro" id="IPR036663">
    <property type="entry name" value="Fumarylacetoacetase_C_sf"/>
</dbReference>
<keyword evidence="2" id="KW-0479">Metal-binding</keyword>